<dbReference type="Proteomes" id="UP000490980">
    <property type="component" value="Unassembled WGS sequence"/>
</dbReference>
<sequence length="135" mass="15069">MTSHKRTWVRVPAGGLAVVLLILPSIVTAIVWTTINFYITVFFTASTIAVAYVLPKAKWFFAVITAALVALPPYPNWVYWSSHDGWFFWRGESLRNLNLGANAILFTVAFLLFVVVFWAFGAKASGAKEASRDPR</sequence>
<feature type="transmembrane region" description="Helical" evidence="1">
    <location>
        <begin position="37"/>
        <end position="54"/>
    </location>
</feature>
<evidence type="ECO:0000313" key="3">
    <source>
        <dbReference type="Proteomes" id="UP000490980"/>
    </source>
</evidence>
<name>A0A7X5ZH57_9GAMM</name>
<comment type="caution">
    <text evidence="2">The sequence shown here is derived from an EMBL/GenBank/DDBJ whole genome shotgun (WGS) entry which is preliminary data.</text>
</comment>
<keyword evidence="1" id="KW-1133">Transmembrane helix</keyword>
<keyword evidence="1" id="KW-0812">Transmembrane</keyword>
<organism evidence="2 3">
    <name type="scientific">Luteibacter anthropi</name>
    <dbReference type="NCBI Taxonomy" id="564369"/>
    <lineage>
        <taxon>Bacteria</taxon>
        <taxon>Pseudomonadati</taxon>
        <taxon>Pseudomonadota</taxon>
        <taxon>Gammaproteobacteria</taxon>
        <taxon>Lysobacterales</taxon>
        <taxon>Rhodanobacteraceae</taxon>
        <taxon>Luteibacter</taxon>
    </lineage>
</organism>
<evidence type="ECO:0000256" key="1">
    <source>
        <dbReference type="SAM" id="Phobius"/>
    </source>
</evidence>
<dbReference type="RefSeq" id="WP_166946562.1">
    <property type="nucleotide sequence ID" value="NZ_JAARLZ010000002.1"/>
</dbReference>
<feature type="transmembrane region" description="Helical" evidence="1">
    <location>
        <begin position="99"/>
        <end position="122"/>
    </location>
</feature>
<protein>
    <submittedName>
        <fullName evidence="2">Uncharacterized protein</fullName>
    </submittedName>
</protein>
<gene>
    <name evidence="2" type="ORF">HBF25_03495</name>
</gene>
<keyword evidence="3" id="KW-1185">Reference proteome</keyword>
<dbReference type="AlphaFoldDB" id="A0A7X5ZH57"/>
<keyword evidence="1" id="KW-0472">Membrane</keyword>
<feature type="transmembrane region" description="Helical" evidence="1">
    <location>
        <begin position="12"/>
        <end position="31"/>
    </location>
</feature>
<accession>A0A7X5ZH57</accession>
<dbReference type="EMBL" id="JAARLZ010000002">
    <property type="protein sequence ID" value="NII05452.1"/>
    <property type="molecule type" value="Genomic_DNA"/>
</dbReference>
<proteinExistence type="predicted"/>
<feature type="transmembrane region" description="Helical" evidence="1">
    <location>
        <begin position="59"/>
        <end position="79"/>
    </location>
</feature>
<evidence type="ECO:0000313" key="2">
    <source>
        <dbReference type="EMBL" id="NII05452.1"/>
    </source>
</evidence>
<reference evidence="2 3" key="1">
    <citation type="submission" date="2020-03" db="EMBL/GenBank/DDBJ databases">
        <authorList>
            <person name="Lai Q."/>
        </authorList>
    </citation>
    <scope>NUCLEOTIDE SEQUENCE [LARGE SCALE GENOMIC DNA]</scope>
    <source>
        <strain evidence="2 3">CCUG 25036</strain>
    </source>
</reference>